<dbReference type="AlphaFoldDB" id="A0A9J7N072"/>
<dbReference type="KEGG" id="bfo:118422825"/>
<feature type="region of interest" description="Disordered" evidence="1">
    <location>
        <begin position="24"/>
        <end position="47"/>
    </location>
</feature>
<proteinExistence type="predicted"/>
<evidence type="ECO:0000313" key="4">
    <source>
        <dbReference type="RefSeq" id="XP_035686496.1"/>
    </source>
</evidence>
<dbReference type="Proteomes" id="UP000001554">
    <property type="component" value="Chromosome 9"/>
</dbReference>
<sequence>MKTAAVLVCLALLLAIACSAPVDNPGVQKRSLESRAEAHPHAAEKRAAHELKSLGARVKGNHKLLHDAEFQKEAKRDIGLAKEAVGHMKGAQKKKAAHKVAKENWGKESQGADA</sequence>
<name>A0A9J7N072_BRAFL</name>
<feature type="chain" id="PRO_5039901393" evidence="2">
    <location>
        <begin position="20"/>
        <end position="114"/>
    </location>
</feature>
<gene>
    <name evidence="4" type="primary">LOC118422825</name>
</gene>
<evidence type="ECO:0000256" key="2">
    <source>
        <dbReference type="SAM" id="SignalP"/>
    </source>
</evidence>
<keyword evidence="2" id="KW-0732">Signal</keyword>
<feature type="signal peptide" evidence="2">
    <location>
        <begin position="1"/>
        <end position="19"/>
    </location>
</feature>
<evidence type="ECO:0000256" key="1">
    <source>
        <dbReference type="SAM" id="MobiDB-lite"/>
    </source>
</evidence>
<protein>
    <submittedName>
        <fullName evidence="4">Uncharacterized protein LOC118422825</fullName>
    </submittedName>
</protein>
<dbReference type="RefSeq" id="XP_035686496.1">
    <property type="nucleotide sequence ID" value="XM_035830603.1"/>
</dbReference>
<dbReference type="PROSITE" id="PS51257">
    <property type="entry name" value="PROKAR_LIPOPROTEIN"/>
    <property type="match status" value="1"/>
</dbReference>
<keyword evidence="3" id="KW-1185">Reference proteome</keyword>
<reference evidence="3" key="1">
    <citation type="journal article" date="2020" name="Nat. Ecol. Evol.">
        <title>Deeply conserved synteny resolves early events in vertebrate evolution.</title>
        <authorList>
            <person name="Simakov O."/>
            <person name="Marletaz F."/>
            <person name="Yue J.X."/>
            <person name="O'Connell B."/>
            <person name="Jenkins J."/>
            <person name="Brandt A."/>
            <person name="Calef R."/>
            <person name="Tung C.H."/>
            <person name="Huang T.K."/>
            <person name="Schmutz J."/>
            <person name="Satoh N."/>
            <person name="Yu J.K."/>
            <person name="Putnam N.H."/>
            <person name="Green R.E."/>
            <person name="Rokhsar D.S."/>
        </authorList>
    </citation>
    <scope>NUCLEOTIDE SEQUENCE [LARGE SCALE GENOMIC DNA]</scope>
    <source>
        <strain evidence="3">S238N-H82</strain>
    </source>
</reference>
<reference evidence="4" key="2">
    <citation type="submission" date="2025-08" db="UniProtKB">
        <authorList>
            <consortium name="RefSeq"/>
        </authorList>
    </citation>
    <scope>IDENTIFICATION</scope>
    <source>
        <strain evidence="4">S238N-H82</strain>
        <tissue evidence="4">Testes</tissue>
    </source>
</reference>
<organism evidence="3 4">
    <name type="scientific">Branchiostoma floridae</name>
    <name type="common">Florida lancelet</name>
    <name type="synonym">Amphioxus</name>
    <dbReference type="NCBI Taxonomy" id="7739"/>
    <lineage>
        <taxon>Eukaryota</taxon>
        <taxon>Metazoa</taxon>
        <taxon>Chordata</taxon>
        <taxon>Cephalochordata</taxon>
        <taxon>Leptocardii</taxon>
        <taxon>Amphioxiformes</taxon>
        <taxon>Branchiostomatidae</taxon>
        <taxon>Branchiostoma</taxon>
    </lineage>
</organism>
<feature type="region of interest" description="Disordered" evidence="1">
    <location>
        <begin position="86"/>
        <end position="114"/>
    </location>
</feature>
<feature type="compositionally biased region" description="Basic and acidic residues" evidence="1">
    <location>
        <begin position="30"/>
        <end position="47"/>
    </location>
</feature>
<dbReference type="GeneID" id="118422825"/>
<evidence type="ECO:0000313" key="3">
    <source>
        <dbReference type="Proteomes" id="UP000001554"/>
    </source>
</evidence>
<feature type="compositionally biased region" description="Basic residues" evidence="1">
    <location>
        <begin position="90"/>
        <end position="99"/>
    </location>
</feature>
<accession>A0A9J7N072</accession>